<feature type="domain" description="CCHC-type" evidence="2">
    <location>
        <begin position="47"/>
        <end position="63"/>
    </location>
</feature>
<reference evidence="3 4" key="1">
    <citation type="submission" date="2018-05" db="EMBL/GenBank/DDBJ databases">
        <authorList>
            <person name="Thind KAUR A."/>
        </authorList>
    </citation>
    <scope>NUCLEOTIDE SEQUENCE [LARGE SCALE GENOMIC DNA]</scope>
</reference>
<protein>
    <recommendedName>
        <fullName evidence="2">CCHC-type domain-containing protein</fullName>
    </recommendedName>
</protein>
<dbReference type="GO" id="GO:0003676">
    <property type="term" value="F:nucleic acid binding"/>
    <property type="evidence" value="ECO:0007669"/>
    <property type="project" value="InterPro"/>
</dbReference>
<feature type="domain" description="CCHC-type" evidence="2">
    <location>
        <begin position="66"/>
        <end position="82"/>
    </location>
</feature>
<dbReference type="SUPFAM" id="SSF57756">
    <property type="entry name" value="Retrovirus zinc finger-like domains"/>
    <property type="match status" value="1"/>
</dbReference>
<dbReference type="AlphaFoldDB" id="A0A7H4LFC2"/>
<evidence type="ECO:0000313" key="3">
    <source>
        <dbReference type="EMBL" id="SPT17310.1"/>
    </source>
</evidence>
<evidence type="ECO:0000313" key="4">
    <source>
        <dbReference type="Proteomes" id="UP000280104"/>
    </source>
</evidence>
<evidence type="ECO:0000259" key="2">
    <source>
        <dbReference type="SMART" id="SM00343"/>
    </source>
</evidence>
<gene>
    <name evidence="3" type="ORF">CAMPLR22A2D_LOCUS1917</name>
</gene>
<evidence type="ECO:0000256" key="1">
    <source>
        <dbReference type="SAM" id="MobiDB-lite"/>
    </source>
</evidence>
<dbReference type="Gene3D" id="4.10.60.10">
    <property type="entry name" value="Zinc finger, CCHC-type"/>
    <property type="match status" value="1"/>
</dbReference>
<proteinExistence type="predicted"/>
<name>A0A7H4LFC2_WHEAT</name>
<dbReference type="PANTHER" id="PTHR33087:SF46">
    <property type="entry name" value="OS07G0539200 PROTEIN"/>
    <property type="match status" value="1"/>
</dbReference>
<organism evidence="3 4">
    <name type="scientific">Triticum aestivum</name>
    <name type="common">Wheat</name>
    <dbReference type="NCBI Taxonomy" id="4565"/>
    <lineage>
        <taxon>Eukaryota</taxon>
        <taxon>Viridiplantae</taxon>
        <taxon>Streptophyta</taxon>
        <taxon>Embryophyta</taxon>
        <taxon>Tracheophyta</taxon>
        <taxon>Spermatophyta</taxon>
        <taxon>Magnoliopsida</taxon>
        <taxon>Liliopsida</taxon>
        <taxon>Poales</taxon>
        <taxon>Poaceae</taxon>
        <taxon>BOP clade</taxon>
        <taxon>Pooideae</taxon>
        <taxon>Triticodae</taxon>
        <taxon>Triticeae</taxon>
        <taxon>Triticinae</taxon>
        <taxon>Triticum</taxon>
    </lineage>
</organism>
<dbReference type="InterPro" id="IPR036875">
    <property type="entry name" value="Znf_CCHC_sf"/>
</dbReference>
<sequence length="303" mass="33732">MLPPSSMLEAADAGGWVTVASRRPRRAALPDAPLKPRQATPEWIKNLCFRCLMPRHRQAKCRNQIVCRRCFHPGHRAKFCSNKPAPHLRPGASPARPLHPTPVRAPPIRRPLPAAPSRPDPAMAWSGDHSQRPAEVFTVIHGSPSMHQEAALLGSHPMVAWLGRDLRASTQDIAAAIAFELGALTDDVSVVKHFPQAYLVRFFHQHHCIDATGRRDLPFRETRLQLRPWSMEAHSRSVDLVHHVRLCLDGLPLQAWDDHAVAQAIGPGCSIDYIEPASRLKTDYEVLAVWAWTASPANVPRVN</sequence>
<accession>A0A7H4LFC2</accession>
<dbReference type="InterPro" id="IPR053253">
    <property type="entry name" value="Sex_diff_modulator"/>
</dbReference>
<dbReference type="SMART" id="SM00343">
    <property type="entry name" value="ZnF_C2HC"/>
    <property type="match status" value="2"/>
</dbReference>
<feature type="region of interest" description="Disordered" evidence="1">
    <location>
        <begin position="82"/>
        <end position="128"/>
    </location>
</feature>
<feature type="compositionally biased region" description="Pro residues" evidence="1">
    <location>
        <begin position="97"/>
        <end position="119"/>
    </location>
</feature>
<dbReference type="EMBL" id="LS480641">
    <property type="protein sequence ID" value="SPT17310.1"/>
    <property type="molecule type" value="Genomic_DNA"/>
</dbReference>
<dbReference type="GO" id="GO:0008270">
    <property type="term" value="F:zinc ion binding"/>
    <property type="evidence" value="ECO:0007669"/>
    <property type="project" value="InterPro"/>
</dbReference>
<dbReference type="PANTHER" id="PTHR33087">
    <property type="entry name" value="OS07G0539200 PROTEIN"/>
    <property type="match status" value="1"/>
</dbReference>
<dbReference type="Proteomes" id="UP000280104">
    <property type="component" value="Chromosome II"/>
</dbReference>
<dbReference type="InterPro" id="IPR001878">
    <property type="entry name" value="Znf_CCHC"/>
</dbReference>